<reference evidence="9 10" key="1">
    <citation type="submission" date="2018-05" db="EMBL/GenBank/DDBJ databases">
        <title>The Hungate 1000. A catalogue of reference genomes from the rumen microbiome.</title>
        <authorList>
            <person name="Kelly W."/>
        </authorList>
    </citation>
    <scope>NUCLEOTIDE SEQUENCE [LARGE SCALE GENOMIC DNA]</scope>
    <source>
        <strain evidence="9 10">NLAE-zl-C242</strain>
    </source>
</reference>
<gene>
    <name evidence="9" type="ORF">A8806_101727</name>
</gene>
<dbReference type="Pfam" id="PF00528">
    <property type="entry name" value="BPD_transp_1"/>
    <property type="match status" value="1"/>
</dbReference>
<evidence type="ECO:0000256" key="5">
    <source>
        <dbReference type="ARBA" id="ARBA00022989"/>
    </source>
</evidence>
<evidence type="ECO:0000256" key="4">
    <source>
        <dbReference type="ARBA" id="ARBA00022692"/>
    </source>
</evidence>
<evidence type="ECO:0000313" key="10">
    <source>
        <dbReference type="Proteomes" id="UP000245845"/>
    </source>
</evidence>
<feature type="transmembrane region" description="Helical" evidence="7">
    <location>
        <begin position="7"/>
        <end position="30"/>
    </location>
</feature>
<protein>
    <submittedName>
        <fullName evidence="9">Carbohydrate ABC transporter membrane protein 2 (CUT1 family)</fullName>
    </submittedName>
</protein>
<feature type="transmembrane region" description="Helical" evidence="7">
    <location>
        <begin position="186"/>
        <end position="211"/>
    </location>
</feature>
<dbReference type="OrthoDB" id="9794684at2"/>
<comment type="similarity">
    <text evidence="7">Belongs to the binding-protein-dependent transport system permease family.</text>
</comment>
<dbReference type="InterPro" id="IPR035906">
    <property type="entry name" value="MetI-like_sf"/>
</dbReference>
<feature type="transmembrane region" description="Helical" evidence="7">
    <location>
        <begin position="112"/>
        <end position="130"/>
    </location>
</feature>
<keyword evidence="5 7" id="KW-1133">Transmembrane helix</keyword>
<dbReference type="GO" id="GO:0055085">
    <property type="term" value="P:transmembrane transport"/>
    <property type="evidence" value="ECO:0007669"/>
    <property type="project" value="InterPro"/>
</dbReference>
<evidence type="ECO:0000256" key="2">
    <source>
        <dbReference type="ARBA" id="ARBA00022448"/>
    </source>
</evidence>
<dbReference type="PROSITE" id="PS50928">
    <property type="entry name" value="ABC_TM1"/>
    <property type="match status" value="1"/>
</dbReference>
<evidence type="ECO:0000256" key="6">
    <source>
        <dbReference type="ARBA" id="ARBA00023136"/>
    </source>
</evidence>
<sequence length="279" mass="31083">MKTKSGKVLYVIVVALFLVFTIGPFVWAFLISVTPEFEMFKNTMKMLPSKVNWENYITLFATSSRQSKILFQGMSNSLKAVGITLLIGLPVAMMSAYALARLEFRGKKLIKNAVLITMVIPVFATVIPLYRIFVSYHLLDKIFWLSLVYASSFLPMSVWLMLNYFSTIPVEIEEAARVDGCGRIRTFFEILLPVAYPVVISSALIMFLSAWNQFQIPLILASSFQTKPVSIVTSEFMVKDSIQYGITAAAGLLAIVPPAATALILRKYLVSGMTRGTGK</sequence>
<keyword evidence="6 7" id="KW-0472">Membrane</keyword>
<dbReference type="CDD" id="cd06261">
    <property type="entry name" value="TM_PBP2"/>
    <property type="match status" value="1"/>
</dbReference>
<dbReference type="AlphaFoldDB" id="A0A2Y9B9U3"/>
<comment type="subcellular location">
    <subcellularLocation>
        <location evidence="1 7">Cell membrane</location>
        <topology evidence="1 7">Multi-pass membrane protein</topology>
    </subcellularLocation>
</comment>
<evidence type="ECO:0000259" key="8">
    <source>
        <dbReference type="PROSITE" id="PS50928"/>
    </source>
</evidence>
<dbReference type="EMBL" id="QGDL01000001">
    <property type="protein sequence ID" value="PWJ32437.1"/>
    <property type="molecule type" value="Genomic_DNA"/>
</dbReference>
<keyword evidence="2 7" id="KW-0813">Transport</keyword>
<organism evidence="9 10">
    <name type="scientific">Faecalicatena orotica</name>
    <dbReference type="NCBI Taxonomy" id="1544"/>
    <lineage>
        <taxon>Bacteria</taxon>
        <taxon>Bacillati</taxon>
        <taxon>Bacillota</taxon>
        <taxon>Clostridia</taxon>
        <taxon>Lachnospirales</taxon>
        <taxon>Lachnospiraceae</taxon>
        <taxon>Faecalicatena</taxon>
    </lineage>
</organism>
<feature type="transmembrane region" description="Helical" evidence="7">
    <location>
        <begin position="242"/>
        <end position="265"/>
    </location>
</feature>
<dbReference type="PANTHER" id="PTHR43744:SF8">
    <property type="entry name" value="SN-GLYCEROL-3-PHOSPHATE TRANSPORT SYSTEM PERMEASE PROTEIN UGPE"/>
    <property type="match status" value="1"/>
</dbReference>
<dbReference type="SUPFAM" id="SSF161098">
    <property type="entry name" value="MetI-like"/>
    <property type="match status" value="1"/>
</dbReference>
<evidence type="ECO:0000256" key="3">
    <source>
        <dbReference type="ARBA" id="ARBA00022475"/>
    </source>
</evidence>
<keyword evidence="10" id="KW-1185">Reference proteome</keyword>
<dbReference type="GO" id="GO:0005886">
    <property type="term" value="C:plasma membrane"/>
    <property type="evidence" value="ECO:0007669"/>
    <property type="project" value="UniProtKB-SubCell"/>
</dbReference>
<dbReference type="Proteomes" id="UP000245845">
    <property type="component" value="Unassembled WGS sequence"/>
</dbReference>
<keyword evidence="3" id="KW-1003">Cell membrane</keyword>
<feature type="transmembrane region" description="Helical" evidence="7">
    <location>
        <begin position="142"/>
        <end position="165"/>
    </location>
</feature>
<evidence type="ECO:0000256" key="7">
    <source>
        <dbReference type="RuleBase" id="RU363032"/>
    </source>
</evidence>
<feature type="domain" description="ABC transmembrane type-1" evidence="8">
    <location>
        <begin position="74"/>
        <end position="265"/>
    </location>
</feature>
<feature type="transmembrane region" description="Helical" evidence="7">
    <location>
        <begin position="80"/>
        <end position="100"/>
    </location>
</feature>
<proteinExistence type="inferred from homology"/>
<dbReference type="Gene3D" id="1.10.3720.10">
    <property type="entry name" value="MetI-like"/>
    <property type="match status" value="1"/>
</dbReference>
<evidence type="ECO:0000313" key="9">
    <source>
        <dbReference type="EMBL" id="PWJ32437.1"/>
    </source>
</evidence>
<accession>A0A2Y9B9U3</accession>
<dbReference type="PANTHER" id="PTHR43744">
    <property type="entry name" value="ABC TRANSPORTER PERMEASE PROTEIN MG189-RELATED-RELATED"/>
    <property type="match status" value="1"/>
</dbReference>
<dbReference type="InterPro" id="IPR000515">
    <property type="entry name" value="MetI-like"/>
</dbReference>
<comment type="caution">
    <text evidence="9">The sequence shown here is derived from an EMBL/GenBank/DDBJ whole genome shotgun (WGS) entry which is preliminary data.</text>
</comment>
<name>A0A2Y9B9U3_9FIRM</name>
<evidence type="ECO:0000256" key="1">
    <source>
        <dbReference type="ARBA" id="ARBA00004651"/>
    </source>
</evidence>
<keyword evidence="4 7" id="KW-0812">Transmembrane</keyword>
<dbReference type="RefSeq" id="WP_109729765.1">
    <property type="nucleotide sequence ID" value="NZ_BAAACK010000007.1"/>
</dbReference>